<evidence type="ECO:0000313" key="8">
    <source>
        <dbReference type="EMBL" id="KMZ64507.1"/>
    </source>
</evidence>
<proteinExistence type="inferred from homology"/>
<keyword evidence="4 6" id="KW-0862">Zinc</keyword>
<name>A0A0K9P8C1_ZOSMR</name>
<dbReference type="SMART" id="SM01057">
    <property type="entry name" value="Carb_anhydrase"/>
    <property type="match status" value="1"/>
</dbReference>
<evidence type="ECO:0000256" key="2">
    <source>
        <dbReference type="ARBA" id="ARBA00012925"/>
    </source>
</evidence>
<keyword evidence="5 6" id="KW-0456">Lyase</keyword>
<dbReference type="Pfam" id="PF00194">
    <property type="entry name" value="Carb_anhydrase"/>
    <property type="match status" value="1"/>
</dbReference>
<comment type="function">
    <text evidence="6">Reversible hydration of carbon dioxide.</text>
</comment>
<keyword evidence="3 6" id="KW-0479">Metal-binding</keyword>
<evidence type="ECO:0000259" key="7">
    <source>
        <dbReference type="PROSITE" id="PS51144"/>
    </source>
</evidence>
<dbReference type="InterPro" id="IPR001148">
    <property type="entry name" value="CA_dom"/>
</dbReference>
<dbReference type="InterPro" id="IPR023561">
    <property type="entry name" value="Carbonic_anhydrase_a-class"/>
</dbReference>
<dbReference type="GO" id="GO:0008270">
    <property type="term" value="F:zinc ion binding"/>
    <property type="evidence" value="ECO:0007669"/>
    <property type="project" value="UniProtKB-UniRule"/>
</dbReference>
<evidence type="ECO:0000256" key="5">
    <source>
        <dbReference type="ARBA" id="ARBA00023239"/>
    </source>
</evidence>
<dbReference type="OrthoDB" id="429145at2759"/>
<comment type="cofactor">
    <cofactor evidence="1 6">
        <name>Zn(2+)</name>
        <dbReference type="ChEBI" id="CHEBI:29105"/>
    </cofactor>
</comment>
<evidence type="ECO:0000256" key="1">
    <source>
        <dbReference type="ARBA" id="ARBA00001947"/>
    </source>
</evidence>
<protein>
    <recommendedName>
        <fullName evidence="2 6">Carbonic anhydrase</fullName>
        <ecNumber evidence="2 6">4.2.1.1</ecNumber>
    </recommendedName>
</protein>
<dbReference type="EMBL" id="LFYR01001143">
    <property type="protein sequence ID" value="KMZ64507.1"/>
    <property type="molecule type" value="Genomic_DNA"/>
</dbReference>
<organism evidence="8 9">
    <name type="scientific">Zostera marina</name>
    <name type="common">Eelgrass</name>
    <dbReference type="NCBI Taxonomy" id="29655"/>
    <lineage>
        <taxon>Eukaryota</taxon>
        <taxon>Viridiplantae</taxon>
        <taxon>Streptophyta</taxon>
        <taxon>Embryophyta</taxon>
        <taxon>Tracheophyta</taxon>
        <taxon>Spermatophyta</taxon>
        <taxon>Magnoliopsida</taxon>
        <taxon>Liliopsida</taxon>
        <taxon>Zosteraceae</taxon>
        <taxon>Zostera</taxon>
    </lineage>
</organism>
<reference evidence="9" key="1">
    <citation type="journal article" date="2016" name="Nature">
        <title>The genome of the seagrass Zostera marina reveals angiosperm adaptation to the sea.</title>
        <authorList>
            <person name="Olsen J.L."/>
            <person name="Rouze P."/>
            <person name="Verhelst B."/>
            <person name="Lin Y.-C."/>
            <person name="Bayer T."/>
            <person name="Collen J."/>
            <person name="Dattolo E."/>
            <person name="De Paoli E."/>
            <person name="Dittami S."/>
            <person name="Maumus F."/>
            <person name="Michel G."/>
            <person name="Kersting A."/>
            <person name="Lauritano C."/>
            <person name="Lohaus R."/>
            <person name="Toepel M."/>
            <person name="Tonon T."/>
            <person name="Vanneste K."/>
            <person name="Amirebrahimi M."/>
            <person name="Brakel J."/>
            <person name="Bostroem C."/>
            <person name="Chovatia M."/>
            <person name="Grimwood J."/>
            <person name="Jenkins J.W."/>
            <person name="Jueterbock A."/>
            <person name="Mraz A."/>
            <person name="Stam W.T."/>
            <person name="Tice H."/>
            <person name="Bornberg-Bauer E."/>
            <person name="Green P.J."/>
            <person name="Pearson G.A."/>
            <person name="Procaccini G."/>
            <person name="Duarte C.M."/>
            <person name="Schmutz J."/>
            <person name="Reusch T.B.H."/>
            <person name="Van de Peer Y."/>
        </authorList>
    </citation>
    <scope>NUCLEOTIDE SEQUENCE [LARGE SCALE GENOMIC DNA]</scope>
    <source>
        <strain evidence="9">cv. Finnish</strain>
    </source>
</reference>
<evidence type="ECO:0000256" key="6">
    <source>
        <dbReference type="RuleBase" id="RU367011"/>
    </source>
</evidence>
<evidence type="ECO:0000313" key="9">
    <source>
        <dbReference type="Proteomes" id="UP000036987"/>
    </source>
</evidence>
<dbReference type="STRING" id="29655.A0A0K9P8C1"/>
<sequence>MSYSNFSPSGFMLAIVLLNIALMVPLHTLVNGQEEGDFTFSYQNGTQNPSDWGRLHEEWKACLGEGHRQSPIDLDFSLGEVQNQFIGLKRSYNKSHITMINRGQDIMMRFDNPYVGGFVHAGTTFYLRQLHWHHPSEHLINGKRYAMEMHMVHTSFNGSEAAVLGFLYQNSSEIDDPFLCEVMRDIRNISGKRGNQMDAGVIDPRDTIENYHGYFRYAGSLTTPPCTEGVVWTVMEEIRNVSTKQLEMLKKATPEYEYNARPLQKLDHRHIKLYQPDPSAPAPI</sequence>
<accession>A0A0K9P8C1</accession>
<dbReference type="InterPro" id="IPR041891">
    <property type="entry name" value="Alpha_CA_prokaryot-like"/>
</dbReference>
<dbReference type="OMA" id="FMHSTIS"/>
<dbReference type="GO" id="GO:0016836">
    <property type="term" value="F:hydro-lyase activity"/>
    <property type="evidence" value="ECO:0000318"/>
    <property type="project" value="GO_Central"/>
</dbReference>
<dbReference type="Gene3D" id="3.10.200.10">
    <property type="entry name" value="Alpha carbonic anhydrase"/>
    <property type="match status" value="1"/>
</dbReference>
<gene>
    <name evidence="8" type="ORF">ZOSMA_366G00170</name>
</gene>
<comment type="catalytic activity">
    <reaction evidence="6">
        <text>hydrogencarbonate + H(+) = CO2 + H2O</text>
        <dbReference type="Rhea" id="RHEA:10748"/>
        <dbReference type="ChEBI" id="CHEBI:15377"/>
        <dbReference type="ChEBI" id="CHEBI:15378"/>
        <dbReference type="ChEBI" id="CHEBI:16526"/>
        <dbReference type="ChEBI" id="CHEBI:17544"/>
        <dbReference type="EC" id="4.2.1.1"/>
    </reaction>
</comment>
<feature type="signal peptide" evidence="6">
    <location>
        <begin position="1"/>
        <end position="32"/>
    </location>
</feature>
<dbReference type="EC" id="4.2.1.1" evidence="2 6"/>
<comment type="similarity">
    <text evidence="6">Belongs to the alpha-carbonic anhydrase family.</text>
</comment>
<dbReference type="Proteomes" id="UP000036987">
    <property type="component" value="Unassembled WGS sequence"/>
</dbReference>
<keyword evidence="6" id="KW-0732">Signal</keyword>
<dbReference type="AlphaFoldDB" id="A0A0K9P8C1"/>
<evidence type="ECO:0000256" key="3">
    <source>
        <dbReference type="ARBA" id="ARBA00022723"/>
    </source>
</evidence>
<dbReference type="CDD" id="cd03124">
    <property type="entry name" value="alpha_CA_prokaryotic_like"/>
    <property type="match status" value="1"/>
</dbReference>
<comment type="caution">
    <text evidence="8">The sequence shown here is derived from an EMBL/GenBank/DDBJ whole genome shotgun (WGS) entry which is preliminary data.</text>
</comment>
<feature type="domain" description="Alpha-carbonic anhydrase" evidence="7">
    <location>
        <begin position="38"/>
        <end position="275"/>
    </location>
</feature>
<keyword evidence="9" id="KW-1185">Reference proteome</keyword>
<dbReference type="InterPro" id="IPR036398">
    <property type="entry name" value="CA_dom_sf"/>
</dbReference>
<dbReference type="PROSITE" id="PS00162">
    <property type="entry name" value="ALPHA_CA_1"/>
    <property type="match status" value="1"/>
</dbReference>
<dbReference type="PANTHER" id="PTHR18952:SF253">
    <property type="entry name" value="OS08G0470200 PROTEIN"/>
    <property type="match status" value="1"/>
</dbReference>
<dbReference type="SUPFAM" id="SSF51069">
    <property type="entry name" value="Carbonic anhydrase"/>
    <property type="match status" value="1"/>
</dbReference>
<dbReference type="PROSITE" id="PS51144">
    <property type="entry name" value="ALPHA_CA_2"/>
    <property type="match status" value="1"/>
</dbReference>
<dbReference type="GO" id="GO:0004089">
    <property type="term" value="F:carbonate dehydratase activity"/>
    <property type="evidence" value="ECO:0007669"/>
    <property type="project" value="UniProtKB-UniRule"/>
</dbReference>
<dbReference type="PANTHER" id="PTHR18952">
    <property type="entry name" value="CARBONIC ANHYDRASE"/>
    <property type="match status" value="1"/>
</dbReference>
<evidence type="ECO:0000256" key="4">
    <source>
        <dbReference type="ARBA" id="ARBA00022833"/>
    </source>
</evidence>
<dbReference type="InterPro" id="IPR018338">
    <property type="entry name" value="Carbonic_anhydrase_a-class_CS"/>
</dbReference>
<feature type="chain" id="PRO_5025096151" description="Carbonic anhydrase" evidence="6">
    <location>
        <begin position="33"/>
        <end position="284"/>
    </location>
</feature>